<dbReference type="PANTHER" id="PTHR37679:SF1">
    <property type="entry name" value="ARMADILLO-LIKE HELICAL DOMAIN-CONTAINING PROTEIN 2"/>
    <property type="match status" value="1"/>
</dbReference>
<dbReference type="SUPFAM" id="SSF48371">
    <property type="entry name" value="ARM repeat"/>
    <property type="match status" value="1"/>
</dbReference>
<dbReference type="Proteomes" id="UP000081671">
    <property type="component" value="Unplaced"/>
</dbReference>
<evidence type="ECO:0000313" key="1">
    <source>
        <dbReference type="Proteomes" id="UP000081671"/>
    </source>
</evidence>
<dbReference type="GeneID" id="106000004"/>
<reference evidence="2" key="1">
    <citation type="submission" date="2025-08" db="UniProtKB">
        <authorList>
            <consortium name="RefSeq"/>
        </authorList>
    </citation>
    <scope>IDENTIFICATION</scope>
    <source>
        <tissue evidence="2">Kidney</tissue>
    </source>
</reference>
<dbReference type="InterPro" id="IPR016024">
    <property type="entry name" value="ARM-type_fold"/>
</dbReference>
<dbReference type="RefSeq" id="XP_012890642.1">
    <property type="nucleotide sequence ID" value="XM_013035188.1"/>
</dbReference>
<dbReference type="Pfam" id="PF17822">
    <property type="entry name" value="ARMH2"/>
    <property type="match status" value="1"/>
</dbReference>
<dbReference type="PANTHER" id="PTHR37679">
    <property type="entry name" value="ARMADILLO-LIKE HELICAL DOMAIN-CONTAINING PROTEIN 2"/>
    <property type="match status" value="1"/>
</dbReference>
<dbReference type="InterPro" id="IPR040268">
    <property type="entry name" value="ARMH2"/>
</dbReference>
<dbReference type="InParanoid" id="A0A1S3GRS3"/>
<proteinExistence type="predicted"/>
<organism evidence="1 2">
    <name type="scientific">Dipodomys ordii</name>
    <name type="common">Ord's kangaroo rat</name>
    <dbReference type="NCBI Taxonomy" id="10020"/>
    <lineage>
        <taxon>Eukaryota</taxon>
        <taxon>Metazoa</taxon>
        <taxon>Chordata</taxon>
        <taxon>Craniata</taxon>
        <taxon>Vertebrata</taxon>
        <taxon>Euteleostomi</taxon>
        <taxon>Mammalia</taxon>
        <taxon>Eutheria</taxon>
        <taxon>Euarchontoglires</taxon>
        <taxon>Glires</taxon>
        <taxon>Rodentia</taxon>
        <taxon>Castorimorpha</taxon>
        <taxon>Heteromyidae</taxon>
        <taxon>Dipodomyinae</taxon>
        <taxon>Dipodomys</taxon>
    </lineage>
</organism>
<protein>
    <submittedName>
        <fullName evidence="2">Uncharacterized protein C6orf229 homolog</fullName>
    </submittedName>
</protein>
<name>A0A1S3GRS3_DIPOR</name>
<gene>
    <name evidence="2" type="primary">LOC106000004</name>
</gene>
<dbReference type="OrthoDB" id="5971936at2759"/>
<sequence length="268" mass="30976">MKTGMSLVYIRENKFECCQAIHSRVLGCEIVNACGSLKYFRPFCTVNMSYWARMNNCFAGVRQRFQKFWSNIKKCIARENEEYVFTGDGIFHKEKITVLGRILKNNALPIEERAKAAQKIGLLAFTGGPTAAKYATEYMKEVISLLQNQSFAPKIQILLLQSVASWCYLDPVSQKRAQHLQIIPILITFFESSFESTINSELDSNLHVRFWTCYALSVMTCNNLTLMKELRECPKLKYHLQMLASENWSGWPENFAEVLYFLIGFHRN</sequence>
<accession>A0A1S3GRS3</accession>
<dbReference type="AlphaFoldDB" id="A0A1S3GRS3"/>
<evidence type="ECO:0000313" key="2">
    <source>
        <dbReference type="RefSeq" id="XP_012890642.1"/>
    </source>
</evidence>
<dbReference type="KEGG" id="dord:106000004"/>
<dbReference type="CTD" id="101928603"/>
<keyword evidence="1" id="KW-1185">Reference proteome</keyword>